<evidence type="ECO:0000256" key="1">
    <source>
        <dbReference type="ARBA" id="ARBA00022490"/>
    </source>
</evidence>
<dbReference type="InterPro" id="IPR036388">
    <property type="entry name" value="WH-like_DNA-bd_sf"/>
</dbReference>
<dbReference type="PROSITE" id="PS50250">
    <property type="entry name" value="PCI"/>
    <property type="match status" value="1"/>
</dbReference>
<dbReference type="PANTHER" id="PTHR13022">
    <property type="entry name" value="EUKARYOTIC TRANSLATION INITIATION FACTOR 3 SUBUNIT 11"/>
    <property type="match status" value="1"/>
</dbReference>
<comment type="caution">
    <text evidence="7">The sequence shown here is derived from an EMBL/GenBank/DDBJ whole genome shotgun (WGS) entry which is preliminary data.</text>
</comment>
<dbReference type="GO" id="GO:0033290">
    <property type="term" value="C:eukaryotic 48S preinitiation complex"/>
    <property type="evidence" value="ECO:0007669"/>
    <property type="project" value="UniProtKB-UniRule"/>
</dbReference>
<comment type="subcellular location">
    <subcellularLocation>
        <location evidence="4">Cytoplasm</location>
    </subcellularLocation>
</comment>
<organism evidence="7 8">
    <name type="scientific">Synchytrium endobioticum</name>
    <dbReference type="NCBI Taxonomy" id="286115"/>
    <lineage>
        <taxon>Eukaryota</taxon>
        <taxon>Fungi</taxon>
        <taxon>Fungi incertae sedis</taxon>
        <taxon>Chytridiomycota</taxon>
        <taxon>Chytridiomycota incertae sedis</taxon>
        <taxon>Chytridiomycetes</taxon>
        <taxon>Synchytriales</taxon>
        <taxon>Synchytriaceae</taxon>
        <taxon>Synchytrium</taxon>
    </lineage>
</organism>
<comment type="subunit">
    <text evidence="4">Component of the eukaryotic translation initiation factor 3 (eIF-3) complex.</text>
</comment>
<keyword evidence="2 4" id="KW-0396">Initiation factor</keyword>
<dbReference type="InterPro" id="IPR009374">
    <property type="entry name" value="eIF3k"/>
</dbReference>
<dbReference type="GO" id="GO:0001732">
    <property type="term" value="P:formation of cytoplasmic translation initiation complex"/>
    <property type="evidence" value="ECO:0007669"/>
    <property type="project" value="UniProtKB-UniRule"/>
</dbReference>
<dbReference type="InterPro" id="IPR016024">
    <property type="entry name" value="ARM-type_fold"/>
</dbReference>
<dbReference type="GO" id="GO:0003723">
    <property type="term" value="F:RNA binding"/>
    <property type="evidence" value="ECO:0007669"/>
    <property type="project" value="UniProtKB-UniRule"/>
</dbReference>
<evidence type="ECO:0000256" key="3">
    <source>
        <dbReference type="ARBA" id="ARBA00022917"/>
    </source>
</evidence>
<dbReference type="GO" id="GO:0005852">
    <property type="term" value="C:eukaryotic translation initiation factor 3 complex"/>
    <property type="evidence" value="ECO:0007669"/>
    <property type="project" value="UniProtKB-UniRule"/>
</dbReference>
<dbReference type="HAMAP" id="MF_03010">
    <property type="entry name" value="eIF3k"/>
    <property type="match status" value="1"/>
</dbReference>
<evidence type="ECO:0000256" key="2">
    <source>
        <dbReference type="ARBA" id="ARBA00022540"/>
    </source>
</evidence>
<dbReference type="VEuPathDB" id="FungiDB:SeMB42_g06540"/>
<dbReference type="VEuPathDB" id="FungiDB:SeMB42_g06539"/>
<keyword evidence="1 4" id="KW-0963">Cytoplasm</keyword>
<accession>A0A507CI34</accession>
<reference evidence="7 8" key="1">
    <citation type="journal article" date="2019" name="Sci. Rep.">
        <title>Comparative genomics of chytrid fungi reveal insights into the obligate biotrophic and pathogenic lifestyle of Synchytrium endobioticum.</title>
        <authorList>
            <person name="van de Vossenberg B.T.L.H."/>
            <person name="Warris S."/>
            <person name="Nguyen H.D.T."/>
            <person name="van Gent-Pelzer M.P.E."/>
            <person name="Joly D.L."/>
            <person name="van de Geest H.C."/>
            <person name="Bonants P.J.M."/>
            <person name="Smith D.S."/>
            <person name="Levesque C.A."/>
            <person name="van der Lee T.A.J."/>
        </authorList>
    </citation>
    <scope>NUCLEOTIDE SEQUENCE [LARGE SCALE GENOMIC DNA]</scope>
    <source>
        <strain evidence="7 8">LEV6574</strain>
    </source>
</reference>
<feature type="signal peptide" evidence="5">
    <location>
        <begin position="1"/>
        <end position="18"/>
    </location>
</feature>
<keyword evidence="3 4" id="KW-0648">Protein biosynthesis</keyword>
<gene>
    <name evidence="7" type="ORF">SeLEV6574_g07373</name>
</gene>
<sequence>MWTHFILIAILLLQPSYADTNEPTVAQLNAWRDAIREYRHSHIRLEEKKIIHPLYYDLFRAQSLSDGTTRGMSNLESGNAAFIHAATDELDSLVVKDMVPEGAPLTLEDLKEPVDDLSRSFLEVYWECYETIQEIKKISENYPTLRDTWLKHNWHSDAQAKCEEKLRNNGLETVVGPSTLEVSDPAPWSRNLRMVTEREGIAERLSKLQTSDVSELAFSPFTQRHISSVNKITAWCEATSRIEFPEHENEEDIGAELEKLVYSINFNSLVSEKLDLIKFAVERFLDQETHNVPSASKKRYSKRGQTYISRLIVSQEKYRNMVENYKKELLGMLQQWLPDIESYLEEIDLELKKFSAHGVTGLSPELGIFLQLKLSDVPPEYLILAGGVQLVHSGHSLFVETLPDREYETTNPGTPYSAFHSAALPESNRDSKMAAEDAVASHGTANAHRGDNDIDHHDHDAVLQHFLPVRPSYRPDDIHNIVETVDRYNPENVTRLEEYVRHQLDEGFYDRDANLAILKLYQFNPGVSPHALDTTINILIKSLTALPDPDFNLSLALLSEDVMQDDTIERLISLQQLLEQCRFEEFWSLVENDNAIVPDGENDDSSRMPLREVLEPCRDFDASIRDFVALTLSIAYQGAEMDRLVKYLGLDDIEDVRDFIKEKGWTTEKLGSGSIVVRMPSTSVSLATKPVVVEQQQVKLSDLKKIISHGRILA</sequence>
<dbReference type="GO" id="GO:0043022">
    <property type="term" value="F:ribosome binding"/>
    <property type="evidence" value="ECO:0007669"/>
    <property type="project" value="InterPro"/>
</dbReference>
<dbReference type="PANTHER" id="PTHR13022:SF0">
    <property type="entry name" value="EUKARYOTIC TRANSLATION INITIATION FACTOR 3 SUBUNIT K"/>
    <property type="match status" value="1"/>
</dbReference>
<dbReference type="Pfam" id="PF10075">
    <property type="entry name" value="CSN8_PSD8_EIF3K"/>
    <property type="match status" value="2"/>
</dbReference>
<dbReference type="GO" id="GO:0003743">
    <property type="term" value="F:translation initiation factor activity"/>
    <property type="evidence" value="ECO:0007669"/>
    <property type="project" value="UniProtKB-UniRule"/>
</dbReference>
<name>A0A507CI34_9FUNG</name>
<evidence type="ECO:0000313" key="8">
    <source>
        <dbReference type="Proteomes" id="UP000320475"/>
    </source>
</evidence>
<dbReference type="Gene3D" id="1.25.40.250">
    <property type="entry name" value="ARM repeat, domain 1"/>
    <property type="match status" value="1"/>
</dbReference>
<protein>
    <recommendedName>
        <fullName evidence="4">Eukaryotic translation initiation factor 3 subunit K</fullName>
        <shortName evidence="4">eIF3k</shortName>
    </recommendedName>
    <alternativeName>
        <fullName evidence="4">eIF-3 p25</fullName>
    </alternativeName>
</protein>
<dbReference type="GO" id="GO:0016282">
    <property type="term" value="C:eukaryotic 43S preinitiation complex"/>
    <property type="evidence" value="ECO:0007669"/>
    <property type="project" value="UniProtKB-UniRule"/>
</dbReference>
<dbReference type="SUPFAM" id="SSF48371">
    <property type="entry name" value="ARM repeat"/>
    <property type="match status" value="1"/>
</dbReference>
<dbReference type="EMBL" id="QEAM01000512">
    <property type="protein sequence ID" value="TPX39221.1"/>
    <property type="molecule type" value="Genomic_DNA"/>
</dbReference>
<evidence type="ECO:0000256" key="4">
    <source>
        <dbReference type="HAMAP-Rule" id="MF_03010"/>
    </source>
</evidence>
<feature type="domain" description="PCI" evidence="6">
    <location>
        <begin position="509"/>
        <end position="693"/>
    </location>
</feature>
<comment type="similarity">
    <text evidence="4">Belongs to the eIF-3 subunit K family.</text>
</comment>
<dbReference type="OrthoDB" id="337745at2759"/>
<evidence type="ECO:0000256" key="5">
    <source>
        <dbReference type="SAM" id="SignalP"/>
    </source>
</evidence>
<dbReference type="Gene3D" id="1.10.10.10">
    <property type="entry name" value="Winged helix-like DNA-binding domain superfamily/Winged helix DNA-binding domain"/>
    <property type="match status" value="1"/>
</dbReference>
<proteinExistence type="inferred from homology"/>
<dbReference type="Proteomes" id="UP000320475">
    <property type="component" value="Unassembled WGS sequence"/>
</dbReference>
<keyword evidence="5" id="KW-0732">Signal</keyword>
<dbReference type="InterPro" id="IPR000717">
    <property type="entry name" value="PCI_dom"/>
</dbReference>
<comment type="function">
    <text evidence="4">Component of the eukaryotic translation initiation factor 3 (eIF-3) complex, which is involved in protein synthesis of a specialized repertoire of mRNAs and, together with other initiation factors, stimulates binding of mRNA and methionyl-tRNAi to the 40S ribosome. The eIF-3 complex specifically targets and initiates translation of a subset of mRNAs involved in cell proliferation.</text>
</comment>
<dbReference type="InterPro" id="IPR033464">
    <property type="entry name" value="CSN8_PSD8_EIF3K"/>
</dbReference>
<dbReference type="FunFam" id="1.25.40.250:FF:000001">
    <property type="entry name" value="Eukaryotic translation initiation factor 3 subunit K"/>
    <property type="match status" value="1"/>
</dbReference>
<dbReference type="AlphaFoldDB" id="A0A507CI34"/>
<dbReference type="GO" id="GO:0006446">
    <property type="term" value="P:regulation of translational initiation"/>
    <property type="evidence" value="ECO:0007669"/>
    <property type="project" value="InterPro"/>
</dbReference>
<evidence type="ECO:0000259" key="6">
    <source>
        <dbReference type="PROSITE" id="PS50250"/>
    </source>
</evidence>
<evidence type="ECO:0000313" key="7">
    <source>
        <dbReference type="EMBL" id="TPX39221.1"/>
    </source>
</evidence>
<feature type="chain" id="PRO_5021310623" description="Eukaryotic translation initiation factor 3 subunit K" evidence="5">
    <location>
        <begin position="19"/>
        <end position="714"/>
    </location>
</feature>
<dbReference type="InterPro" id="IPR016020">
    <property type="entry name" value="Transl_init_fac_sub12_N_euk"/>
</dbReference>